<name>A0A328HL00_ARTGO</name>
<feature type="signal peptide" evidence="1">
    <location>
        <begin position="1"/>
        <end position="22"/>
    </location>
</feature>
<feature type="chain" id="PRO_5016313113" description="Lipoprotein" evidence="1">
    <location>
        <begin position="23"/>
        <end position="165"/>
    </location>
</feature>
<evidence type="ECO:0000313" key="2">
    <source>
        <dbReference type="EMBL" id="RAM37890.1"/>
    </source>
</evidence>
<dbReference type="AlphaFoldDB" id="A0A328HL00"/>
<comment type="caution">
    <text evidence="2">The sequence shown here is derived from an EMBL/GenBank/DDBJ whole genome shotgun (WGS) entry which is preliminary data.</text>
</comment>
<accession>A0A328HL00</accession>
<sequence>MGKTGVLLATITATALLSGCHAFEVACPAMGQASGVAVTVAAGYAPEVKTLHVKACQDGKCKEETLQLVAGSVPVDLGCADDSGPGAVCAATSKPDGTQRGMLNLDTLGESPIDVTASGRYANGKPLPVRTLSFAPRASYPLGRQCGRFISASVVLDAAGLRQDR</sequence>
<protein>
    <recommendedName>
        <fullName evidence="4">Lipoprotein</fullName>
    </recommendedName>
</protein>
<dbReference type="EMBL" id="QLNP01000064">
    <property type="protein sequence ID" value="RAM37890.1"/>
    <property type="molecule type" value="Genomic_DNA"/>
</dbReference>
<evidence type="ECO:0000256" key="1">
    <source>
        <dbReference type="SAM" id="SignalP"/>
    </source>
</evidence>
<organism evidence="2 3">
    <name type="scientific">Arthrobacter globiformis</name>
    <dbReference type="NCBI Taxonomy" id="1665"/>
    <lineage>
        <taxon>Bacteria</taxon>
        <taxon>Bacillati</taxon>
        <taxon>Actinomycetota</taxon>
        <taxon>Actinomycetes</taxon>
        <taxon>Micrococcales</taxon>
        <taxon>Micrococcaceae</taxon>
        <taxon>Arthrobacter</taxon>
    </lineage>
</organism>
<dbReference type="Proteomes" id="UP000249166">
    <property type="component" value="Unassembled WGS sequence"/>
</dbReference>
<keyword evidence="1" id="KW-0732">Signal</keyword>
<gene>
    <name evidence="2" type="ORF">DBZ45_07100</name>
</gene>
<evidence type="ECO:0008006" key="4">
    <source>
        <dbReference type="Google" id="ProtNLM"/>
    </source>
</evidence>
<dbReference type="PROSITE" id="PS51257">
    <property type="entry name" value="PROKAR_LIPOPROTEIN"/>
    <property type="match status" value="1"/>
</dbReference>
<proteinExistence type="predicted"/>
<reference evidence="2 3" key="1">
    <citation type="submission" date="2018-04" db="EMBL/GenBank/DDBJ databases">
        <title>Bacteria isolated from cave deposits of Manipur.</title>
        <authorList>
            <person name="Sahoo D."/>
            <person name="Sarangthem I."/>
            <person name="Nandeibam J."/>
        </authorList>
    </citation>
    <scope>NUCLEOTIDE SEQUENCE [LARGE SCALE GENOMIC DNA]</scope>
    <source>
        <strain evidence="3">mrc11</strain>
    </source>
</reference>
<evidence type="ECO:0000313" key="3">
    <source>
        <dbReference type="Proteomes" id="UP000249166"/>
    </source>
</evidence>
<dbReference type="OrthoDB" id="3828886at2"/>